<dbReference type="GeneID" id="110793250"/>
<accession>A0A9R0IQN9</accession>
<proteinExistence type="predicted"/>
<reference evidence="2" key="1">
    <citation type="journal article" date="2021" name="Nat. Commun.">
        <title>Genomic analyses provide insights into spinach domestication and the genetic basis of agronomic traits.</title>
        <authorList>
            <person name="Cai X."/>
            <person name="Sun X."/>
            <person name="Xu C."/>
            <person name="Sun H."/>
            <person name="Wang X."/>
            <person name="Ge C."/>
            <person name="Zhang Z."/>
            <person name="Wang Q."/>
            <person name="Fei Z."/>
            <person name="Jiao C."/>
            <person name="Wang Q."/>
        </authorList>
    </citation>
    <scope>NUCLEOTIDE SEQUENCE [LARGE SCALE GENOMIC DNA]</scope>
    <source>
        <strain evidence="2">cv. Varoflay</strain>
    </source>
</reference>
<feature type="region of interest" description="Disordered" evidence="1">
    <location>
        <begin position="40"/>
        <end position="62"/>
    </location>
</feature>
<feature type="region of interest" description="Disordered" evidence="1">
    <location>
        <begin position="1"/>
        <end position="27"/>
    </location>
</feature>
<name>A0A9R0IQN9_SPIOL</name>
<sequence length="276" mass="31561">MGTSWSNEEEKGSSSQQQQAHHQPVYHSDSEALVARTSQNPGLHTPLISKNNSHHHHVNEPNNKELAKRVQLKLPHNFEAIIKDINSDSPVDRSSSEKLYEQLHVGVFLNGRMKKYWVDKKGNNCFMVFADGLKITWAENPTHWYLHTTQTSDHGNITIAQLRNVAWLEVHGRLHTTHLTPGVTYQVAFLIMLEYASYGWDVPVNFRLTLPNGNKQEHKENFNEKPKGEWLRIPAGEFKVSSPENVGEIEFSLYEYDGGSWKKGLIVKSAIIEPKY</sequence>
<dbReference type="RefSeq" id="XP_021853799.1">
    <property type="nucleotide sequence ID" value="XM_021998107.2"/>
</dbReference>
<dbReference type="Proteomes" id="UP000813463">
    <property type="component" value="Chromosome 6"/>
</dbReference>
<dbReference type="KEGG" id="soe:110793250"/>
<dbReference type="GO" id="GO:0030246">
    <property type="term" value="F:carbohydrate binding"/>
    <property type="evidence" value="ECO:0007669"/>
    <property type="project" value="InterPro"/>
</dbReference>
<dbReference type="PANTHER" id="PTHR48478:SF1">
    <property type="entry name" value="LECTIN-LIKE"/>
    <property type="match status" value="1"/>
</dbReference>
<dbReference type="InterPro" id="IPR052147">
    <property type="entry name" value="PP2-like/Lectin"/>
</dbReference>
<gene>
    <name evidence="3" type="primary">LOC110793250</name>
</gene>
<keyword evidence="2" id="KW-1185">Reference proteome</keyword>
<dbReference type="PANTHER" id="PTHR48478">
    <property type="entry name" value="LECTIN-LIKE"/>
    <property type="match status" value="1"/>
</dbReference>
<reference evidence="3" key="2">
    <citation type="submission" date="2025-08" db="UniProtKB">
        <authorList>
            <consortium name="RefSeq"/>
        </authorList>
    </citation>
    <scope>IDENTIFICATION</scope>
    <source>
        <tissue evidence="3">Leaf</tissue>
    </source>
</reference>
<protein>
    <submittedName>
        <fullName evidence="3">Lectin</fullName>
    </submittedName>
</protein>
<dbReference type="OrthoDB" id="533833at2759"/>
<dbReference type="InterPro" id="IPR025886">
    <property type="entry name" value="PP2-like"/>
</dbReference>
<organism evidence="2 3">
    <name type="scientific">Spinacia oleracea</name>
    <name type="common">Spinach</name>
    <dbReference type="NCBI Taxonomy" id="3562"/>
    <lineage>
        <taxon>Eukaryota</taxon>
        <taxon>Viridiplantae</taxon>
        <taxon>Streptophyta</taxon>
        <taxon>Embryophyta</taxon>
        <taxon>Tracheophyta</taxon>
        <taxon>Spermatophyta</taxon>
        <taxon>Magnoliopsida</taxon>
        <taxon>eudicotyledons</taxon>
        <taxon>Gunneridae</taxon>
        <taxon>Pentapetalae</taxon>
        <taxon>Caryophyllales</taxon>
        <taxon>Chenopodiaceae</taxon>
        <taxon>Chenopodioideae</taxon>
        <taxon>Anserineae</taxon>
        <taxon>Spinacia</taxon>
    </lineage>
</organism>
<dbReference type="Pfam" id="PF14299">
    <property type="entry name" value="PP2"/>
    <property type="match status" value="1"/>
</dbReference>
<evidence type="ECO:0000256" key="1">
    <source>
        <dbReference type="SAM" id="MobiDB-lite"/>
    </source>
</evidence>
<evidence type="ECO:0000313" key="2">
    <source>
        <dbReference type="Proteomes" id="UP000813463"/>
    </source>
</evidence>
<dbReference type="AlphaFoldDB" id="A0A9R0IQN9"/>
<evidence type="ECO:0000313" key="3">
    <source>
        <dbReference type="RefSeq" id="XP_021853799.1"/>
    </source>
</evidence>